<name>A0ABY8G2J8_9GAMM</name>
<dbReference type="InterPro" id="IPR019243">
    <property type="entry name" value="DUF2202"/>
</dbReference>
<dbReference type="Gene3D" id="1.20.1260.10">
    <property type="match status" value="1"/>
</dbReference>
<evidence type="ECO:0000313" key="3">
    <source>
        <dbReference type="EMBL" id="WFN54168.1"/>
    </source>
</evidence>
<proteinExistence type="predicted"/>
<keyword evidence="4" id="KW-1185">Reference proteome</keyword>
<reference evidence="3 4" key="1">
    <citation type="submission" date="2022-12" db="EMBL/GenBank/DDBJ databases">
        <title>Complete genome sequencing of Dickeya lacustris type strain LMG30899.</title>
        <authorList>
            <person name="Dobhal S."/>
            <person name="Arizala D."/>
            <person name="Arif M."/>
        </authorList>
    </citation>
    <scope>NUCLEOTIDE SEQUENCE [LARGE SCALE GENOMIC DNA]</scope>
    <source>
        <strain evidence="3 4">LMG30899</strain>
    </source>
</reference>
<dbReference type="EMBL" id="CP114280">
    <property type="protein sequence ID" value="WFN54168.1"/>
    <property type="molecule type" value="Genomic_DNA"/>
</dbReference>
<dbReference type="RefSeq" id="WP_125261058.1">
    <property type="nucleotide sequence ID" value="NZ_CP114280.1"/>
</dbReference>
<sequence length="164" mass="18163">MNSKRLTGLGLLLATLSFSAFPAFSAQSPLDKDAQTALRTALHDEYRAEAFYAAAAEKWGQATPFKHIVQAEQNHAYMLAQLMQSYGMAVPPNTLSGSDRAKASLPATLKQACAMAVKAEIANRDMYDKNLIPLVNRHRDIVVLFQKLRDASQDNHLPVFKRCQ</sequence>
<feature type="domain" description="DUF2202" evidence="2">
    <location>
        <begin position="44"/>
        <end position="162"/>
    </location>
</feature>
<protein>
    <submittedName>
        <fullName evidence="3">DUF2202 domain-containing protein</fullName>
    </submittedName>
</protein>
<dbReference type="Pfam" id="PF09968">
    <property type="entry name" value="DUF2202"/>
    <property type="match status" value="1"/>
</dbReference>
<evidence type="ECO:0000313" key="4">
    <source>
        <dbReference type="Proteomes" id="UP001219630"/>
    </source>
</evidence>
<organism evidence="3 4">
    <name type="scientific">Dickeya lacustris</name>
    <dbReference type="NCBI Taxonomy" id="2259638"/>
    <lineage>
        <taxon>Bacteria</taxon>
        <taxon>Pseudomonadati</taxon>
        <taxon>Pseudomonadota</taxon>
        <taxon>Gammaproteobacteria</taxon>
        <taxon>Enterobacterales</taxon>
        <taxon>Pectobacteriaceae</taxon>
        <taxon>Dickeya</taxon>
    </lineage>
</organism>
<accession>A0ABY8G2J8</accession>
<gene>
    <name evidence="3" type="ORF">O1Q98_10670</name>
</gene>
<dbReference type="InterPro" id="IPR009078">
    <property type="entry name" value="Ferritin-like_SF"/>
</dbReference>
<feature type="signal peptide" evidence="1">
    <location>
        <begin position="1"/>
        <end position="25"/>
    </location>
</feature>
<dbReference type="Proteomes" id="UP001219630">
    <property type="component" value="Chromosome"/>
</dbReference>
<dbReference type="SUPFAM" id="SSF47240">
    <property type="entry name" value="Ferritin-like"/>
    <property type="match status" value="1"/>
</dbReference>
<keyword evidence="1" id="KW-0732">Signal</keyword>
<dbReference type="CDD" id="cd01048">
    <property type="entry name" value="Ferritin_like_AB2"/>
    <property type="match status" value="1"/>
</dbReference>
<evidence type="ECO:0000259" key="2">
    <source>
        <dbReference type="Pfam" id="PF09968"/>
    </source>
</evidence>
<evidence type="ECO:0000256" key="1">
    <source>
        <dbReference type="SAM" id="SignalP"/>
    </source>
</evidence>
<dbReference type="InterPro" id="IPR012347">
    <property type="entry name" value="Ferritin-like"/>
</dbReference>
<feature type="chain" id="PRO_5045347635" evidence="1">
    <location>
        <begin position="26"/>
        <end position="164"/>
    </location>
</feature>